<keyword evidence="2" id="KW-1185">Reference proteome</keyword>
<reference evidence="2" key="1">
    <citation type="journal article" date="2024" name="Toxins">
        <title>Genome Sequence Analysis of Native Xenorhabdus Strains Isolated from Entomopathogenic Nematodes in Argentina.</title>
        <authorList>
            <person name="Palma L."/>
            <person name="Frizzo L."/>
            <person name="Kaiser S."/>
            <person name="Berry C."/>
            <person name="Caballero P."/>
            <person name="Bode H.B."/>
            <person name="Del Valle E.E."/>
        </authorList>
    </citation>
    <scope>NUCLEOTIDE SEQUENCE [LARGE SCALE GENOMIC DNA]</scope>
    <source>
        <strain evidence="2">12</strain>
    </source>
</reference>
<dbReference type="EMBL" id="VCDN01000043">
    <property type="protein sequence ID" value="MDX7987860.1"/>
    <property type="molecule type" value="Genomic_DNA"/>
</dbReference>
<evidence type="ECO:0000313" key="2">
    <source>
        <dbReference type="Proteomes" id="UP001271890"/>
    </source>
</evidence>
<evidence type="ECO:0000313" key="1">
    <source>
        <dbReference type="EMBL" id="MDX7987860.1"/>
    </source>
</evidence>
<name>A0ABU4SAS3_9GAMM</name>
<accession>A0ABU4SAS3</accession>
<dbReference type="InterPro" id="IPR025850">
    <property type="entry name" value="SUKH-3"/>
</dbReference>
<proteinExistence type="predicted"/>
<dbReference type="Proteomes" id="UP001271890">
    <property type="component" value="Unassembled WGS sequence"/>
</dbReference>
<dbReference type="Pfam" id="PF14433">
    <property type="entry name" value="SUKH-3"/>
    <property type="match status" value="1"/>
</dbReference>
<dbReference type="RefSeq" id="WP_319930282.1">
    <property type="nucleotide sequence ID" value="NZ_VCDN01000043.1"/>
</dbReference>
<gene>
    <name evidence="1" type="ORF">FE392_11040</name>
</gene>
<comment type="caution">
    <text evidence="1">The sequence shown here is derived from an EMBL/GenBank/DDBJ whole genome shotgun (WGS) entry which is preliminary data.</text>
</comment>
<evidence type="ECO:0008006" key="3">
    <source>
        <dbReference type="Google" id="ProtNLM"/>
    </source>
</evidence>
<sequence>MYYSFNDVIKERLLRSGWYPNRSINIDKYLYVLEEQGYYVHNNAMNFFHNLGEIKIEHEAYADPTDIDVSDFTPTKPADCLDPLWVEHYESIIGNKLCPIGLGFSEHMTFFLSESGSFYGGYDDYFCLIGNDVESALQNLFFDHDFTQLEK</sequence>
<organism evidence="1 2">
    <name type="scientific">Xenorhabdus santafensis</name>
    <dbReference type="NCBI Taxonomy" id="2582833"/>
    <lineage>
        <taxon>Bacteria</taxon>
        <taxon>Pseudomonadati</taxon>
        <taxon>Pseudomonadota</taxon>
        <taxon>Gammaproteobacteria</taxon>
        <taxon>Enterobacterales</taxon>
        <taxon>Morganellaceae</taxon>
        <taxon>Xenorhabdus</taxon>
    </lineage>
</organism>
<protein>
    <recommendedName>
        <fullName evidence="3">SUKH-3 domain-containing protein</fullName>
    </recommendedName>
</protein>